<proteinExistence type="predicted"/>
<name>A0A1B4XYT1_MYCUL</name>
<dbReference type="EMBL" id="AP017624">
    <property type="protein sequence ID" value="BAV39960.1"/>
    <property type="molecule type" value="Genomic_DNA"/>
</dbReference>
<keyword evidence="1" id="KW-1133">Transmembrane helix</keyword>
<feature type="transmembrane region" description="Helical" evidence="1">
    <location>
        <begin position="12"/>
        <end position="32"/>
    </location>
</feature>
<evidence type="ECO:0000313" key="2">
    <source>
        <dbReference type="EMBL" id="BAV39960.1"/>
    </source>
</evidence>
<accession>A0A1B4XYT1</accession>
<evidence type="ECO:0000313" key="3">
    <source>
        <dbReference type="Proteomes" id="UP000218067"/>
    </source>
</evidence>
<organism evidence="2 3">
    <name type="scientific">Mycobacterium ulcerans subsp. shinshuense</name>
    <dbReference type="NCBI Taxonomy" id="1124626"/>
    <lineage>
        <taxon>Bacteria</taxon>
        <taxon>Bacillati</taxon>
        <taxon>Actinomycetota</taxon>
        <taxon>Actinomycetes</taxon>
        <taxon>Mycobacteriales</taxon>
        <taxon>Mycobacteriaceae</taxon>
        <taxon>Mycobacterium</taxon>
        <taxon>Mycobacterium ulcerans group</taxon>
    </lineage>
</organism>
<gene>
    <name evidence="2" type="ORF">SHTP_0604</name>
</gene>
<keyword evidence="1" id="KW-0812">Transmembrane</keyword>
<feature type="transmembrane region" description="Helical" evidence="1">
    <location>
        <begin position="38"/>
        <end position="56"/>
    </location>
</feature>
<dbReference type="Proteomes" id="UP000218067">
    <property type="component" value="Chromosome"/>
</dbReference>
<reference evidence="2 3" key="1">
    <citation type="submission" date="2016-08" db="EMBL/GenBank/DDBJ databases">
        <title>Complete genome sequence of Mycobacterium shinshuense, a subspecies of M. ulcerans.</title>
        <authorList>
            <person name="Yoshida M."/>
            <person name="Ogura Y."/>
            <person name="Hayashi T."/>
            <person name="Hoshino Y."/>
        </authorList>
    </citation>
    <scope>NUCLEOTIDE SEQUENCE [LARGE SCALE GENOMIC DNA]</scope>
    <source>
        <strain evidence="3">ATCC 33728</strain>
    </source>
</reference>
<evidence type="ECO:0008006" key="4">
    <source>
        <dbReference type="Google" id="ProtNLM"/>
    </source>
</evidence>
<evidence type="ECO:0000256" key="1">
    <source>
        <dbReference type="SAM" id="Phobius"/>
    </source>
</evidence>
<dbReference type="RefSeq" id="WP_096369729.1">
    <property type="nucleotide sequence ID" value="NZ_AP017635.1"/>
</dbReference>
<sequence>MRFVDFKAKTPLIGMSMVFGAMALVAVTAYLHVGWYSIIGYAIAAAVAAFGFIFTFRDIPTPPHTPGLDDPAGSEPAPGG</sequence>
<dbReference type="AlphaFoldDB" id="A0A1B4XYT1"/>
<keyword evidence="1" id="KW-0472">Membrane</keyword>
<protein>
    <recommendedName>
        <fullName evidence="4">Transmembrane protein</fullName>
    </recommendedName>
</protein>